<dbReference type="PANTHER" id="PTHR11274:SF0">
    <property type="entry name" value="GENERAL TRANSCRIPTION AND DNA REPAIR FACTOR IIH HELICASE SUBUNIT XPB"/>
    <property type="match status" value="1"/>
</dbReference>
<dbReference type="GO" id="GO:0004386">
    <property type="term" value="F:helicase activity"/>
    <property type="evidence" value="ECO:0007669"/>
    <property type="project" value="UniProtKB-KW"/>
</dbReference>
<evidence type="ECO:0000313" key="6">
    <source>
        <dbReference type="EMBL" id="MDF9408234.1"/>
    </source>
</evidence>
<keyword evidence="7" id="KW-1185">Reference proteome</keyword>
<dbReference type="Gene3D" id="3.40.50.300">
    <property type="entry name" value="P-loop containing nucleotide triphosphate hydrolases"/>
    <property type="match status" value="1"/>
</dbReference>
<evidence type="ECO:0000256" key="1">
    <source>
        <dbReference type="ARBA" id="ARBA00022741"/>
    </source>
</evidence>
<evidence type="ECO:0000256" key="3">
    <source>
        <dbReference type="ARBA" id="ARBA00022806"/>
    </source>
</evidence>
<reference evidence="6" key="1">
    <citation type="submission" date="2022-02" db="EMBL/GenBank/DDBJ databases">
        <authorList>
            <person name="Leng L."/>
        </authorList>
    </citation>
    <scope>NUCLEOTIDE SEQUENCE</scope>
    <source>
        <strain evidence="6">JI</strain>
    </source>
</reference>
<dbReference type="GO" id="GO:0016787">
    <property type="term" value="F:hydrolase activity"/>
    <property type="evidence" value="ECO:0007669"/>
    <property type="project" value="UniProtKB-KW"/>
</dbReference>
<dbReference type="InterPro" id="IPR050615">
    <property type="entry name" value="ATP-dep_DNA_Helicase"/>
</dbReference>
<keyword evidence="1" id="KW-0547">Nucleotide-binding</keyword>
<name>A0A9X4H684_9FIRM</name>
<organism evidence="6 7">
    <name type="scientific">Pelotomaculum isophthalicicum JI</name>
    <dbReference type="NCBI Taxonomy" id="947010"/>
    <lineage>
        <taxon>Bacteria</taxon>
        <taxon>Bacillati</taxon>
        <taxon>Bacillota</taxon>
        <taxon>Clostridia</taxon>
        <taxon>Eubacteriales</taxon>
        <taxon>Desulfotomaculaceae</taxon>
        <taxon>Pelotomaculum</taxon>
    </lineage>
</organism>
<keyword evidence="3" id="KW-0347">Helicase</keyword>
<feature type="domain" description="ERCC3/RAD25/XPB helicase C-terminal" evidence="5">
    <location>
        <begin position="29"/>
        <end position="217"/>
    </location>
</feature>
<comment type="caution">
    <text evidence="6">The sequence shown here is derived from an EMBL/GenBank/DDBJ whole genome shotgun (WGS) entry which is preliminary data.</text>
</comment>
<protein>
    <recommendedName>
        <fullName evidence="5">ERCC3/RAD25/XPB helicase C-terminal domain-containing protein</fullName>
    </recommendedName>
</protein>
<dbReference type="Pfam" id="PF16203">
    <property type="entry name" value="ERCC3_RAD25_C"/>
    <property type="match status" value="1"/>
</dbReference>
<dbReference type="Proteomes" id="UP001154312">
    <property type="component" value="Unassembled WGS sequence"/>
</dbReference>
<accession>A0A9X4H684</accession>
<gene>
    <name evidence="6" type="ORF">L7E55_07650</name>
</gene>
<dbReference type="EMBL" id="JAKOAV010000011">
    <property type="protein sequence ID" value="MDF9408234.1"/>
    <property type="molecule type" value="Genomic_DNA"/>
</dbReference>
<dbReference type="InterPro" id="IPR032438">
    <property type="entry name" value="ERCC3_RAD25_C"/>
</dbReference>
<keyword evidence="4" id="KW-0067">ATP-binding</keyword>
<dbReference type="PANTHER" id="PTHR11274">
    <property type="entry name" value="RAD25/XP-B DNA REPAIR HELICASE"/>
    <property type="match status" value="1"/>
</dbReference>
<dbReference type="GO" id="GO:0005524">
    <property type="term" value="F:ATP binding"/>
    <property type="evidence" value="ECO:0007669"/>
    <property type="project" value="UniProtKB-KW"/>
</dbReference>
<dbReference type="AlphaFoldDB" id="A0A9X4H684"/>
<evidence type="ECO:0000256" key="2">
    <source>
        <dbReference type="ARBA" id="ARBA00022801"/>
    </source>
</evidence>
<dbReference type="InterPro" id="IPR027417">
    <property type="entry name" value="P-loop_NTPase"/>
</dbReference>
<sequence>MARADGKGNLVFALIGPKWYEILPRTLERLGFQIPVTCYEIKVPLEGVDKEKYENERNWRKLRRIAAGNKRKKSILSHLLAAFWTKKVIIVSYYRNLAEEAGNEHQIPVIAKAVVCQYLQQLLDDFNQGKITRLIGTSAIEKLPVENCEIMIALSYQQGSKREEYLRLGKIIKNNRRVNRGFLYSLVSAKSIEEEDYSKRRRWLINYGYRYRILSVEELLEGDITDEAD</sequence>
<dbReference type="RefSeq" id="WP_277443529.1">
    <property type="nucleotide sequence ID" value="NZ_JAKOAV010000011.1"/>
</dbReference>
<evidence type="ECO:0000256" key="4">
    <source>
        <dbReference type="ARBA" id="ARBA00022840"/>
    </source>
</evidence>
<evidence type="ECO:0000313" key="7">
    <source>
        <dbReference type="Proteomes" id="UP001154312"/>
    </source>
</evidence>
<proteinExistence type="predicted"/>
<evidence type="ECO:0000259" key="5">
    <source>
        <dbReference type="Pfam" id="PF16203"/>
    </source>
</evidence>
<keyword evidence="2" id="KW-0378">Hydrolase</keyword>